<name>A0A512BIB0_9BACT</name>
<dbReference type="SUPFAM" id="SSF101898">
    <property type="entry name" value="NHL repeat"/>
    <property type="match status" value="1"/>
</dbReference>
<evidence type="ECO:0000313" key="1">
    <source>
        <dbReference type="EMBL" id="GEO11706.1"/>
    </source>
</evidence>
<keyword evidence="2" id="KW-1185">Reference proteome</keyword>
<reference evidence="1 2" key="1">
    <citation type="submission" date="2019-07" db="EMBL/GenBank/DDBJ databases">
        <title>Whole genome shotgun sequence of Segetibacter aerophilus NBRC 106135.</title>
        <authorList>
            <person name="Hosoyama A."/>
            <person name="Uohara A."/>
            <person name="Ohji S."/>
            <person name="Ichikawa N."/>
        </authorList>
    </citation>
    <scope>NUCLEOTIDE SEQUENCE [LARGE SCALE GENOMIC DNA]</scope>
    <source>
        <strain evidence="1 2">NBRC 106135</strain>
    </source>
</reference>
<organism evidence="1 2">
    <name type="scientific">Segetibacter aerophilus</name>
    <dbReference type="NCBI Taxonomy" id="670293"/>
    <lineage>
        <taxon>Bacteria</taxon>
        <taxon>Pseudomonadati</taxon>
        <taxon>Bacteroidota</taxon>
        <taxon>Chitinophagia</taxon>
        <taxon>Chitinophagales</taxon>
        <taxon>Chitinophagaceae</taxon>
        <taxon>Segetibacter</taxon>
    </lineage>
</organism>
<dbReference type="Proteomes" id="UP000321513">
    <property type="component" value="Unassembled WGS sequence"/>
</dbReference>
<proteinExistence type="predicted"/>
<protein>
    <submittedName>
        <fullName evidence="1">Uncharacterized protein</fullName>
    </submittedName>
</protein>
<sequence length="286" mass="31297">MLLRDEGLSQLSFIDIANPTANWFVSVPAGRDIQLVGDNRVLIGTGKGYEERQTSTGSKVYEDTSFAGTITARRLRNGNTLLGGLNWQGKQGIVLIEINRTGKTLRTIVYPGFDYLRLVRETASGTFMVTSNNVVFEGNDKGEIIWKAAVTGLPQPHAWQAVRLSNGQTVVSSGYAKNFQIVGKDGKLLDTITGPAEVHPHFYAGFQILANGNYVVANWQGHGVKQGGSGTQILEYTPKGKLVWSWKQDPAKFSSIQGVIVLDELDLSRLYVEDANGKLAPTRLKQ</sequence>
<dbReference type="AlphaFoldDB" id="A0A512BIB0"/>
<accession>A0A512BIB0</accession>
<gene>
    <name evidence="1" type="ORF">SAE01_42020</name>
</gene>
<evidence type="ECO:0000313" key="2">
    <source>
        <dbReference type="Proteomes" id="UP000321513"/>
    </source>
</evidence>
<dbReference type="EMBL" id="BJYT01000027">
    <property type="protein sequence ID" value="GEO11706.1"/>
    <property type="molecule type" value="Genomic_DNA"/>
</dbReference>
<comment type="caution">
    <text evidence="1">The sequence shown here is derived from an EMBL/GenBank/DDBJ whole genome shotgun (WGS) entry which is preliminary data.</text>
</comment>